<dbReference type="AlphaFoldDB" id="A0A0H3KS50"/>
<dbReference type="SUPFAM" id="SSF52788">
    <property type="entry name" value="Phosphotyrosine protein phosphatases I"/>
    <property type="match status" value="1"/>
</dbReference>
<dbReference type="eggNOG" id="COG0394">
    <property type="taxonomic scope" value="Bacteria"/>
</dbReference>
<reference evidence="3 4" key="1">
    <citation type="submission" date="2007-04" db="EMBL/GenBank/DDBJ databases">
        <title>Complete genome sequence of Burkholderia multivorans ATCC 17616.</title>
        <authorList>
            <person name="Ohtsubo Y."/>
            <person name="Yamashita A."/>
            <person name="Kurokawa K."/>
            <person name="Takami H."/>
            <person name="Yuhara S."/>
            <person name="Nishiyama E."/>
            <person name="Endo R."/>
            <person name="Miyazaki R."/>
            <person name="Ono A."/>
            <person name="Yano K."/>
            <person name="Ito M."/>
            <person name="Sota M."/>
            <person name="Yuji N."/>
            <person name="Hattori M."/>
            <person name="Tsuda M."/>
        </authorList>
    </citation>
    <scope>NUCLEOTIDE SEQUENCE [LARGE SCALE GENOMIC DNA]</scope>
    <source>
        <strain evidence="4">ATCC 17616 / 249</strain>
    </source>
</reference>
<gene>
    <name evidence="3" type="primary">arsC2</name>
    <name evidence="3" type="ordered locus">BMULJ_06121</name>
</gene>
<protein>
    <submittedName>
        <fullName evidence="3">Arsenate reductase</fullName>
    </submittedName>
</protein>
<sequence>MTDRPYSILILCTGNTSRSVMAEALFNVLGNGRFRAYSAGSRPAGVVNPFAIEQCAALGYDTSQLRSKSWDEFARPDAPQMDFVLTVCDAAAGEACPVWPGRPITAHWGFEDPAACAGSDDEKRSVFDKVRRQIAHRVSRFLALPLDALDRDAIRHAMRAIGEEPGQACDERH</sequence>
<name>A0A0H3KS50_BURM1</name>
<dbReference type="STRING" id="395019.BMULJ_06121"/>
<dbReference type="CDD" id="cd16345">
    <property type="entry name" value="LMWP_ArsC"/>
    <property type="match status" value="1"/>
</dbReference>
<dbReference type="HOGENOM" id="CLU_071415_3_0_4"/>
<keyword evidence="4" id="KW-1185">Reference proteome</keyword>
<dbReference type="InterPro" id="IPR023485">
    <property type="entry name" value="Ptyr_pPase"/>
</dbReference>
<dbReference type="PANTHER" id="PTHR43428">
    <property type="entry name" value="ARSENATE REDUCTASE"/>
    <property type="match status" value="1"/>
</dbReference>
<dbReference type="GeneID" id="93172187"/>
<dbReference type="KEGG" id="bmu:Bmul_5377"/>
<proteinExistence type="predicted"/>
<evidence type="ECO:0000313" key="4">
    <source>
        <dbReference type="Proteomes" id="UP000008815"/>
    </source>
</evidence>
<dbReference type="Proteomes" id="UP000008815">
    <property type="component" value="Chromosome 3"/>
</dbReference>
<dbReference type="InterPro" id="IPR036196">
    <property type="entry name" value="Ptyr_pPase_sf"/>
</dbReference>
<evidence type="ECO:0000259" key="2">
    <source>
        <dbReference type="SMART" id="SM00226"/>
    </source>
</evidence>
<feature type="domain" description="Phosphotyrosine protein phosphatase I" evidence="2">
    <location>
        <begin position="6"/>
        <end position="144"/>
    </location>
</feature>
<accession>A0A0H3KS50</accession>
<dbReference type="Gene3D" id="3.40.50.2300">
    <property type="match status" value="1"/>
</dbReference>
<organism evidence="3 4">
    <name type="scientific">Burkholderia multivorans (strain ATCC 17616 / 249)</name>
    <dbReference type="NCBI Taxonomy" id="395019"/>
    <lineage>
        <taxon>Bacteria</taxon>
        <taxon>Pseudomonadati</taxon>
        <taxon>Pseudomonadota</taxon>
        <taxon>Betaproteobacteria</taxon>
        <taxon>Burkholderiales</taxon>
        <taxon>Burkholderiaceae</taxon>
        <taxon>Burkholderia</taxon>
        <taxon>Burkholderia cepacia complex</taxon>
    </lineage>
</organism>
<dbReference type="PANTHER" id="PTHR43428:SF1">
    <property type="entry name" value="ARSENATE REDUCTASE"/>
    <property type="match status" value="1"/>
</dbReference>
<dbReference type="SMART" id="SM00226">
    <property type="entry name" value="LMWPc"/>
    <property type="match status" value="1"/>
</dbReference>
<dbReference type="EMBL" id="AP009387">
    <property type="protein sequence ID" value="BAG47920.1"/>
    <property type="molecule type" value="Genomic_DNA"/>
</dbReference>
<evidence type="ECO:0000313" key="3">
    <source>
        <dbReference type="EMBL" id="BAG47920.1"/>
    </source>
</evidence>
<dbReference type="KEGG" id="bmj:BMULJ_06121"/>
<dbReference type="GO" id="GO:0046685">
    <property type="term" value="P:response to arsenic-containing substance"/>
    <property type="evidence" value="ECO:0007669"/>
    <property type="project" value="UniProtKB-KW"/>
</dbReference>
<dbReference type="Pfam" id="PF01451">
    <property type="entry name" value="LMWPc"/>
    <property type="match status" value="1"/>
</dbReference>
<evidence type="ECO:0000256" key="1">
    <source>
        <dbReference type="ARBA" id="ARBA00022849"/>
    </source>
</evidence>
<dbReference type="RefSeq" id="WP_012217820.1">
    <property type="nucleotide sequence ID" value="NC_010087.1"/>
</dbReference>
<keyword evidence="1" id="KW-0059">Arsenical resistance</keyword>